<feature type="domain" description="HNH" evidence="2">
    <location>
        <begin position="50"/>
        <end position="93"/>
    </location>
</feature>
<proteinExistence type="predicted"/>
<dbReference type="InterPro" id="IPR003615">
    <property type="entry name" value="HNH_nuc"/>
</dbReference>
<name>A0A1L7AMN0_9PROT</name>
<evidence type="ECO:0000256" key="1">
    <source>
        <dbReference type="SAM" id="MobiDB-lite"/>
    </source>
</evidence>
<dbReference type="InterPro" id="IPR002711">
    <property type="entry name" value="HNH"/>
</dbReference>
<dbReference type="STRING" id="257708.RGI145_19490"/>
<evidence type="ECO:0000313" key="4">
    <source>
        <dbReference type="Proteomes" id="UP000185494"/>
    </source>
</evidence>
<dbReference type="Gene3D" id="1.10.30.50">
    <property type="match status" value="1"/>
</dbReference>
<evidence type="ECO:0000313" key="3">
    <source>
        <dbReference type="EMBL" id="APT60043.1"/>
    </source>
</evidence>
<protein>
    <submittedName>
        <fullName evidence="3">HNH endonuclease</fullName>
    </submittedName>
</protein>
<dbReference type="AlphaFoldDB" id="A0A1L7AMN0"/>
<dbReference type="GO" id="GO:0008270">
    <property type="term" value="F:zinc ion binding"/>
    <property type="evidence" value="ECO:0007669"/>
    <property type="project" value="InterPro"/>
</dbReference>
<dbReference type="Proteomes" id="UP000185494">
    <property type="component" value="Chromosome 2"/>
</dbReference>
<dbReference type="RefSeq" id="WP_075800753.1">
    <property type="nucleotide sequence ID" value="NZ_CP015584.1"/>
</dbReference>
<dbReference type="EMBL" id="CP015584">
    <property type="protein sequence ID" value="APT60043.1"/>
    <property type="molecule type" value="Genomic_DNA"/>
</dbReference>
<dbReference type="GO" id="GO:0004519">
    <property type="term" value="F:endonuclease activity"/>
    <property type="evidence" value="ECO:0007669"/>
    <property type="project" value="UniProtKB-KW"/>
</dbReference>
<evidence type="ECO:0000259" key="2">
    <source>
        <dbReference type="Pfam" id="PF01844"/>
    </source>
</evidence>
<keyword evidence="3" id="KW-0378">Hydrolase</keyword>
<feature type="region of interest" description="Disordered" evidence="1">
    <location>
        <begin position="1"/>
        <end position="34"/>
    </location>
</feature>
<dbReference type="CDD" id="cd00085">
    <property type="entry name" value="HNHc"/>
    <property type="match status" value="1"/>
</dbReference>
<dbReference type="KEGG" id="rgi:RGI145_19490"/>
<dbReference type="GO" id="GO:0003676">
    <property type="term" value="F:nucleic acid binding"/>
    <property type="evidence" value="ECO:0007669"/>
    <property type="project" value="InterPro"/>
</dbReference>
<organism evidence="3 4">
    <name type="scientific">Roseomonas gilardii</name>
    <dbReference type="NCBI Taxonomy" id="257708"/>
    <lineage>
        <taxon>Bacteria</taxon>
        <taxon>Pseudomonadati</taxon>
        <taxon>Pseudomonadota</taxon>
        <taxon>Alphaproteobacteria</taxon>
        <taxon>Acetobacterales</taxon>
        <taxon>Roseomonadaceae</taxon>
        <taxon>Roseomonas</taxon>
    </lineage>
</organism>
<gene>
    <name evidence="3" type="ORF">RGI145_19490</name>
</gene>
<dbReference type="Pfam" id="PF01844">
    <property type="entry name" value="HNH"/>
    <property type="match status" value="1"/>
</dbReference>
<accession>A0A1L7AMN0</accession>
<keyword evidence="3" id="KW-0255">Endonuclease</keyword>
<reference evidence="3 4" key="1">
    <citation type="submission" date="2016-05" db="EMBL/GenBank/DDBJ databases">
        <title>Complete Genome and Methylome Analysis of Psychrotrophic Bacterial Isolates from Antarctic Lake Untersee.</title>
        <authorList>
            <person name="Fomenkov A."/>
            <person name="Akimov V.N."/>
            <person name="Vasilyeva L.V."/>
            <person name="Andersen D."/>
            <person name="Vincze T."/>
            <person name="Roberts R.J."/>
        </authorList>
    </citation>
    <scope>NUCLEOTIDE SEQUENCE [LARGE SCALE GENOMIC DNA]</scope>
    <source>
        <strain evidence="3 4">U14-5</strain>
    </source>
</reference>
<sequence>MAKLTNLPPRLAPIDTRTSLPPAKQTDAHYHSPEHRAWAAEGARLAGGVCQECGRSGVRLFADHIHELRDGGAPFDPANRLMRCGACHSRKTAAVRAARMKERYAQRPRRETAPGG</sequence>
<keyword evidence="3" id="KW-0540">Nuclease</keyword>